<evidence type="ECO:0000313" key="1">
    <source>
        <dbReference type="EMBL" id="CAG8723372.1"/>
    </source>
</evidence>
<evidence type="ECO:0000313" key="2">
    <source>
        <dbReference type="Proteomes" id="UP000789920"/>
    </source>
</evidence>
<name>A0ACA9PSJ6_9GLOM</name>
<sequence>DFIGCSSVSIEGSKDSIGCLTMSLEREASILIMKKKSRLKHANTSPYLIYQNLKEQFVDNYNIQRTNYEEETVKTVENEITYIDSQLIDYINKLNLKVKFENVVKLLKVDGELWKEYL</sequence>
<dbReference type="EMBL" id="CAJVQC010023696">
    <property type="protein sequence ID" value="CAG8723372.1"/>
    <property type="molecule type" value="Genomic_DNA"/>
</dbReference>
<comment type="caution">
    <text evidence="1">The sequence shown here is derived from an EMBL/GenBank/DDBJ whole genome shotgun (WGS) entry which is preliminary data.</text>
</comment>
<protein>
    <submittedName>
        <fullName evidence="1">27411_t:CDS:1</fullName>
    </submittedName>
</protein>
<accession>A0ACA9PSJ6</accession>
<keyword evidence="2" id="KW-1185">Reference proteome</keyword>
<feature type="non-terminal residue" evidence="1">
    <location>
        <position position="1"/>
    </location>
</feature>
<dbReference type="Proteomes" id="UP000789920">
    <property type="component" value="Unassembled WGS sequence"/>
</dbReference>
<reference evidence="1" key="1">
    <citation type="submission" date="2021-06" db="EMBL/GenBank/DDBJ databases">
        <authorList>
            <person name="Kallberg Y."/>
            <person name="Tangrot J."/>
            <person name="Rosling A."/>
        </authorList>
    </citation>
    <scope>NUCLEOTIDE SEQUENCE</scope>
    <source>
        <strain evidence="1">MA461A</strain>
    </source>
</reference>
<proteinExistence type="predicted"/>
<feature type="non-terminal residue" evidence="1">
    <location>
        <position position="118"/>
    </location>
</feature>
<organism evidence="1 2">
    <name type="scientific">Racocetra persica</name>
    <dbReference type="NCBI Taxonomy" id="160502"/>
    <lineage>
        <taxon>Eukaryota</taxon>
        <taxon>Fungi</taxon>
        <taxon>Fungi incertae sedis</taxon>
        <taxon>Mucoromycota</taxon>
        <taxon>Glomeromycotina</taxon>
        <taxon>Glomeromycetes</taxon>
        <taxon>Diversisporales</taxon>
        <taxon>Gigasporaceae</taxon>
        <taxon>Racocetra</taxon>
    </lineage>
</organism>
<gene>
    <name evidence="1" type="ORF">RPERSI_LOCUS11489</name>
</gene>